<sequence length="550" mass="61891">MASSDSDATTSSEEDPLDMTADEGWHDVDDEESEAIPIVSFFSKDTFATAKAMLDDVKARYSFDFIGLKKQMDLDFYGTVKLVNYIRSEVKQGHQVSTQISKESIEDDKYLQPVLEDDALLFSLDEVDEVPIAPPHGPDTSPRNADDVRKIAELKDEIERLDTQHSEYVKFVTKTLDQQWEQRPAGSFPAPSDKAKDQKDSDDGYFQSYSYNEIHKAMLSDHARTGAYRDFIYENKHLFKDKIVLDVGCGTGILSMFCARAGAAKVIAVDNSDIADKAREIVFDNKLDNVITVLRGKIEDVTLPVPKVDIIVSEWMGYCLLYEAMLDSVIWARDRYLALGGLMVPSHCVLRIAPLSDCDYVESKCGKPKAFWNDVYGFNMKAMIPAEEWNNDEVVIEHLGFKSVPAESVILLELPIATITVEELQFTKPFTVKMAKDVIGLDGWLIWFDTYFLPQPGAQLPDGDIRAESWERNRHPGAAFTTGPAQDTHWKIAIMIIDEPYRQKELKSGQKISGTVQYKKPKNSARSLEVNIEWDAEGTEVKGAGSWVCK</sequence>
<keyword evidence="12" id="KW-0539">Nucleus</keyword>
<gene>
    <name evidence="20" type="ORF">K432DRAFT_383938</name>
</gene>
<dbReference type="Gene3D" id="3.40.50.150">
    <property type="entry name" value="Vaccinia Virus protein VP39"/>
    <property type="match status" value="1"/>
</dbReference>
<feature type="region of interest" description="Disordered" evidence="16">
    <location>
        <begin position="1"/>
        <end position="29"/>
    </location>
</feature>
<proteinExistence type="predicted"/>
<dbReference type="PANTHER" id="PTHR11006:SF116">
    <property type="entry name" value="PROTEIN METHYLTRANSFERASE"/>
    <property type="match status" value="1"/>
</dbReference>
<comment type="catalytic activity">
    <reaction evidence="13">
        <text>L-arginyl-[protein] + 2 S-adenosyl-L-methionine = N(omega),N(omega)-dimethyl-L-arginyl-[protein] + 2 S-adenosyl-L-homocysteine + 2 H(+)</text>
        <dbReference type="Rhea" id="RHEA:48096"/>
        <dbReference type="Rhea" id="RHEA-COMP:10532"/>
        <dbReference type="Rhea" id="RHEA-COMP:11991"/>
        <dbReference type="ChEBI" id="CHEBI:15378"/>
        <dbReference type="ChEBI" id="CHEBI:29965"/>
        <dbReference type="ChEBI" id="CHEBI:57856"/>
        <dbReference type="ChEBI" id="CHEBI:59789"/>
        <dbReference type="ChEBI" id="CHEBI:61897"/>
        <dbReference type="EC" id="2.1.1.319"/>
    </reaction>
    <physiologicalReaction direction="left-to-right" evidence="13">
        <dbReference type="Rhea" id="RHEA:48097"/>
    </physiologicalReaction>
</comment>
<evidence type="ECO:0000256" key="15">
    <source>
        <dbReference type="PROSITE-ProRule" id="PRU01015"/>
    </source>
</evidence>
<keyword evidence="6 15" id="KW-0489">Methyltransferase</keyword>
<dbReference type="EMBL" id="KV745065">
    <property type="protein sequence ID" value="OCK78354.1"/>
    <property type="molecule type" value="Genomic_DNA"/>
</dbReference>
<keyword evidence="10" id="KW-0863">Zinc-finger</keyword>
<dbReference type="GO" id="GO:0035242">
    <property type="term" value="F:protein-arginine omega-N asymmetric methyltransferase activity"/>
    <property type="evidence" value="ECO:0007669"/>
    <property type="project" value="UniProtKB-EC"/>
</dbReference>
<keyword evidence="7 15" id="KW-0808">Transferase</keyword>
<evidence type="ECO:0000256" key="2">
    <source>
        <dbReference type="ARBA" id="ARBA00004514"/>
    </source>
</evidence>
<evidence type="ECO:0000259" key="19">
    <source>
        <dbReference type="Pfam" id="PF22528"/>
    </source>
</evidence>
<evidence type="ECO:0000256" key="4">
    <source>
        <dbReference type="ARBA" id="ARBA00022490"/>
    </source>
</evidence>
<evidence type="ECO:0000313" key="20">
    <source>
        <dbReference type="EMBL" id="OCK78354.1"/>
    </source>
</evidence>
<keyword evidence="8 15" id="KW-0949">S-adenosyl-L-methionine</keyword>
<dbReference type="OrthoDB" id="7848332at2759"/>
<evidence type="ECO:0000256" key="13">
    <source>
        <dbReference type="ARBA" id="ARBA00047384"/>
    </source>
</evidence>
<dbReference type="Gene3D" id="2.70.160.11">
    <property type="entry name" value="Hnrnp arginine n-methyltransferase1"/>
    <property type="match status" value="1"/>
</dbReference>
<evidence type="ECO:0000256" key="7">
    <source>
        <dbReference type="ARBA" id="ARBA00022679"/>
    </source>
</evidence>
<comment type="subcellular location">
    <subcellularLocation>
        <location evidence="2">Cytoplasm</location>
        <location evidence="2">Cytosol</location>
    </subcellularLocation>
    <subcellularLocation>
        <location evidence="1">Nucleus</location>
    </subcellularLocation>
</comment>
<dbReference type="AlphaFoldDB" id="A0A8E2E717"/>
<feature type="domain" description="Protein arginine N-methyltransferase 3-like C2H2 zinc finger" evidence="18">
    <location>
        <begin position="69"/>
        <end position="113"/>
    </location>
</feature>
<accession>A0A8E2E717</accession>
<organism evidence="20 21">
    <name type="scientific">Lepidopterella palustris CBS 459.81</name>
    <dbReference type="NCBI Taxonomy" id="1314670"/>
    <lineage>
        <taxon>Eukaryota</taxon>
        <taxon>Fungi</taxon>
        <taxon>Dikarya</taxon>
        <taxon>Ascomycota</taxon>
        <taxon>Pezizomycotina</taxon>
        <taxon>Dothideomycetes</taxon>
        <taxon>Pleosporomycetidae</taxon>
        <taxon>Mytilinidiales</taxon>
        <taxon>Argynnaceae</taxon>
        <taxon>Lepidopterella</taxon>
    </lineage>
</organism>
<dbReference type="PROSITE" id="PS51678">
    <property type="entry name" value="SAM_MT_PRMT"/>
    <property type="match status" value="1"/>
</dbReference>
<dbReference type="SUPFAM" id="SSF57667">
    <property type="entry name" value="beta-beta-alpha zinc fingers"/>
    <property type="match status" value="1"/>
</dbReference>
<feature type="domain" description="Protein arginine N-methyltransferase" evidence="19">
    <location>
        <begin position="351"/>
        <end position="538"/>
    </location>
</feature>
<feature type="compositionally biased region" description="Basic and acidic residues" evidence="16">
    <location>
        <begin position="193"/>
        <end position="202"/>
    </location>
</feature>
<evidence type="ECO:0000259" key="17">
    <source>
        <dbReference type="Pfam" id="PF13649"/>
    </source>
</evidence>
<keyword evidence="11" id="KW-0862">Zinc</keyword>
<dbReference type="SUPFAM" id="SSF53335">
    <property type="entry name" value="S-adenosyl-L-methionine-dependent methyltransferases"/>
    <property type="match status" value="1"/>
</dbReference>
<feature type="region of interest" description="Disordered" evidence="16">
    <location>
        <begin position="182"/>
        <end position="202"/>
    </location>
</feature>
<feature type="compositionally biased region" description="Acidic residues" evidence="16">
    <location>
        <begin position="12"/>
        <end position="21"/>
    </location>
</feature>
<dbReference type="GO" id="GO:0005829">
    <property type="term" value="C:cytosol"/>
    <property type="evidence" value="ECO:0007669"/>
    <property type="project" value="UniProtKB-SubCell"/>
</dbReference>
<dbReference type="Pfam" id="PF21137">
    <property type="entry name" value="ANM3_C2H2_Zf"/>
    <property type="match status" value="1"/>
</dbReference>
<keyword evidence="9" id="KW-0479">Metal-binding</keyword>
<evidence type="ECO:0000259" key="18">
    <source>
        <dbReference type="Pfam" id="PF21137"/>
    </source>
</evidence>
<dbReference type="GO" id="GO:0005634">
    <property type="term" value="C:nucleus"/>
    <property type="evidence" value="ECO:0007669"/>
    <property type="project" value="UniProtKB-SubCell"/>
</dbReference>
<dbReference type="Pfam" id="PF13649">
    <property type="entry name" value="Methyltransf_25"/>
    <property type="match status" value="1"/>
</dbReference>
<dbReference type="InterPro" id="IPR025799">
    <property type="entry name" value="Arg_MeTrfase"/>
</dbReference>
<evidence type="ECO:0000256" key="11">
    <source>
        <dbReference type="ARBA" id="ARBA00022833"/>
    </source>
</evidence>
<protein>
    <recommendedName>
        <fullName evidence="3">type I protein arginine methyltransferase</fullName>
        <ecNumber evidence="3">2.1.1.319</ecNumber>
    </recommendedName>
</protein>
<evidence type="ECO:0000256" key="12">
    <source>
        <dbReference type="ARBA" id="ARBA00023242"/>
    </source>
</evidence>
<dbReference type="GO" id="GO:0008270">
    <property type="term" value="F:zinc ion binding"/>
    <property type="evidence" value="ECO:0007669"/>
    <property type="project" value="UniProtKB-KW"/>
</dbReference>
<name>A0A8E2E717_9PEZI</name>
<dbReference type="GO" id="GO:0032259">
    <property type="term" value="P:methylation"/>
    <property type="evidence" value="ECO:0007669"/>
    <property type="project" value="UniProtKB-KW"/>
</dbReference>
<evidence type="ECO:0000256" key="3">
    <source>
        <dbReference type="ARBA" id="ARBA00011925"/>
    </source>
</evidence>
<evidence type="ECO:0000256" key="5">
    <source>
        <dbReference type="ARBA" id="ARBA00022553"/>
    </source>
</evidence>
<dbReference type="CDD" id="cd02440">
    <property type="entry name" value="AdoMet_MTases"/>
    <property type="match status" value="1"/>
</dbReference>
<dbReference type="Proteomes" id="UP000250266">
    <property type="component" value="Unassembled WGS sequence"/>
</dbReference>
<keyword evidence="21" id="KW-1185">Reference proteome</keyword>
<feature type="domain" description="Methyltransferase" evidence="17">
    <location>
        <begin position="244"/>
        <end position="330"/>
    </location>
</feature>
<evidence type="ECO:0000256" key="1">
    <source>
        <dbReference type="ARBA" id="ARBA00004123"/>
    </source>
</evidence>
<dbReference type="Pfam" id="PF22528">
    <property type="entry name" value="PRMT_C"/>
    <property type="match status" value="1"/>
</dbReference>
<evidence type="ECO:0000256" key="9">
    <source>
        <dbReference type="ARBA" id="ARBA00022723"/>
    </source>
</evidence>
<keyword evidence="4" id="KW-0963">Cytoplasm</keyword>
<reference evidence="20 21" key="1">
    <citation type="journal article" date="2016" name="Nat. Commun.">
        <title>Ectomycorrhizal ecology is imprinted in the genome of the dominant symbiotic fungus Cenococcum geophilum.</title>
        <authorList>
            <consortium name="DOE Joint Genome Institute"/>
            <person name="Peter M."/>
            <person name="Kohler A."/>
            <person name="Ohm R.A."/>
            <person name="Kuo A."/>
            <person name="Krutzmann J."/>
            <person name="Morin E."/>
            <person name="Arend M."/>
            <person name="Barry K.W."/>
            <person name="Binder M."/>
            <person name="Choi C."/>
            <person name="Clum A."/>
            <person name="Copeland A."/>
            <person name="Grisel N."/>
            <person name="Haridas S."/>
            <person name="Kipfer T."/>
            <person name="LaButti K."/>
            <person name="Lindquist E."/>
            <person name="Lipzen A."/>
            <person name="Maire R."/>
            <person name="Meier B."/>
            <person name="Mihaltcheva S."/>
            <person name="Molinier V."/>
            <person name="Murat C."/>
            <person name="Poggeler S."/>
            <person name="Quandt C.A."/>
            <person name="Sperisen C."/>
            <person name="Tritt A."/>
            <person name="Tisserant E."/>
            <person name="Crous P.W."/>
            <person name="Henrissat B."/>
            <person name="Nehls U."/>
            <person name="Egli S."/>
            <person name="Spatafora J.W."/>
            <person name="Grigoriev I.V."/>
            <person name="Martin F.M."/>
        </authorList>
    </citation>
    <scope>NUCLEOTIDE SEQUENCE [LARGE SCALE GENOMIC DNA]</scope>
    <source>
        <strain evidence="20 21">CBS 459.81</strain>
    </source>
</reference>
<evidence type="ECO:0000256" key="16">
    <source>
        <dbReference type="SAM" id="MobiDB-lite"/>
    </source>
</evidence>
<dbReference type="PANTHER" id="PTHR11006">
    <property type="entry name" value="PROTEIN ARGININE N-METHYLTRANSFERASE"/>
    <property type="match status" value="1"/>
</dbReference>
<dbReference type="FunFam" id="3.40.50.150:FF:000034">
    <property type="entry name" value="Protein arginine N-methyltransferase 3"/>
    <property type="match status" value="1"/>
</dbReference>
<dbReference type="InterPro" id="IPR055135">
    <property type="entry name" value="PRMT_dom"/>
</dbReference>
<evidence type="ECO:0000256" key="14">
    <source>
        <dbReference type="ARBA" id="ARBA00049303"/>
    </source>
</evidence>
<keyword evidence="5" id="KW-0597">Phosphoprotein</keyword>
<dbReference type="InterPro" id="IPR049482">
    <property type="entry name" value="ANM3-like_C2H2_Zf"/>
</dbReference>
<feature type="compositionally biased region" description="Low complexity" evidence="16">
    <location>
        <begin position="1"/>
        <end position="11"/>
    </location>
</feature>
<evidence type="ECO:0000256" key="10">
    <source>
        <dbReference type="ARBA" id="ARBA00022771"/>
    </source>
</evidence>
<evidence type="ECO:0000256" key="6">
    <source>
        <dbReference type="ARBA" id="ARBA00022603"/>
    </source>
</evidence>
<comment type="catalytic activity">
    <reaction evidence="14">
        <text>L-arginyl-[protein] + S-adenosyl-L-methionine = N(omega)-methyl-L-arginyl-[protein] + S-adenosyl-L-homocysteine + H(+)</text>
        <dbReference type="Rhea" id="RHEA:48100"/>
        <dbReference type="Rhea" id="RHEA-COMP:10532"/>
        <dbReference type="Rhea" id="RHEA-COMP:11990"/>
        <dbReference type="ChEBI" id="CHEBI:15378"/>
        <dbReference type="ChEBI" id="CHEBI:29965"/>
        <dbReference type="ChEBI" id="CHEBI:57856"/>
        <dbReference type="ChEBI" id="CHEBI:59789"/>
        <dbReference type="ChEBI" id="CHEBI:65280"/>
    </reaction>
    <physiologicalReaction direction="left-to-right" evidence="14">
        <dbReference type="Rhea" id="RHEA:48101"/>
    </physiologicalReaction>
</comment>
<evidence type="ECO:0000256" key="8">
    <source>
        <dbReference type="ARBA" id="ARBA00022691"/>
    </source>
</evidence>
<dbReference type="InterPro" id="IPR036236">
    <property type="entry name" value="Znf_C2H2_sf"/>
</dbReference>
<dbReference type="GO" id="GO:0042054">
    <property type="term" value="F:histone methyltransferase activity"/>
    <property type="evidence" value="ECO:0007669"/>
    <property type="project" value="TreeGrafter"/>
</dbReference>
<dbReference type="EC" id="2.1.1.319" evidence="3"/>
<dbReference type="InterPro" id="IPR029063">
    <property type="entry name" value="SAM-dependent_MTases_sf"/>
</dbReference>
<dbReference type="InterPro" id="IPR041698">
    <property type="entry name" value="Methyltransf_25"/>
</dbReference>
<evidence type="ECO:0000313" key="21">
    <source>
        <dbReference type="Proteomes" id="UP000250266"/>
    </source>
</evidence>